<dbReference type="InterPro" id="IPR036890">
    <property type="entry name" value="HATPase_C_sf"/>
</dbReference>
<dbReference type="SMART" id="SM00448">
    <property type="entry name" value="REC"/>
    <property type="match status" value="1"/>
</dbReference>
<feature type="transmembrane region" description="Helical" evidence="14">
    <location>
        <begin position="21"/>
        <end position="41"/>
    </location>
</feature>
<name>A0NVJ2_ROSAI</name>
<evidence type="ECO:0000259" key="16">
    <source>
        <dbReference type="PROSITE" id="PS50110"/>
    </source>
</evidence>
<evidence type="ECO:0000256" key="14">
    <source>
        <dbReference type="SAM" id="Phobius"/>
    </source>
</evidence>
<reference evidence="18 19" key="1">
    <citation type="submission" date="2006-05" db="EMBL/GenBank/DDBJ databases">
        <authorList>
            <person name="King G."/>
            <person name="Ferriera S."/>
            <person name="Johnson J."/>
            <person name="Kravitz S."/>
            <person name="Beeson K."/>
            <person name="Sutton G."/>
            <person name="Rogers Y.-H."/>
            <person name="Friedman R."/>
            <person name="Frazier M."/>
            <person name="Venter J.C."/>
        </authorList>
    </citation>
    <scope>NUCLEOTIDE SEQUENCE [LARGE SCALE GENOMIC DNA]</scope>
    <source>
        <strain evidence="19">ATCC 25650 / DSM 13394 / JCM 20685 / NBRC 16684 / NCIMB 2208 / IAM 12614 / B1</strain>
    </source>
</reference>
<evidence type="ECO:0000259" key="15">
    <source>
        <dbReference type="PROSITE" id="PS50109"/>
    </source>
</evidence>
<dbReference type="PRINTS" id="PR00344">
    <property type="entry name" value="BCTRLSENSOR"/>
</dbReference>
<dbReference type="InterPro" id="IPR036097">
    <property type="entry name" value="HisK_dim/P_sf"/>
</dbReference>
<dbReference type="CDD" id="cd17546">
    <property type="entry name" value="REC_hyHK_CKI1_RcsC-like"/>
    <property type="match status" value="1"/>
</dbReference>
<feature type="domain" description="HPt" evidence="17">
    <location>
        <begin position="685"/>
        <end position="774"/>
    </location>
</feature>
<dbReference type="InterPro" id="IPR036641">
    <property type="entry name" value="HPT_dom_sf"/>
</dbReference>
<dbReference type="Gene3D" id="3.30.565.10">
    <property type="entry name" value="Histidine kinase-like ATPase, C-terminal domain"/>
    <property type="match status" value="1"/>
</dbReference>
<dbReference type="SUPFAM" id="SSF52172">
    <property type="entry name" value="CheY-like"/>
    <property type="match status" value="1"/>
</dbReference>
<keyword evidence="18" id="KW-0808">Transferase</keyword>
<evidence type="ECO:0000256" key="2">
    <source>
        <dbReference type="ARBA" id="ARBA00004651"/>
    </source>
</evidence>
<gene>
    <name evidence="18" type="ORF">SIAM614_19326</name>
</gene>
<comment type="catalytic activity">
    <reaction evidence="1">
        <text>ATP + protein L-histidine = ADP + protein N-phospho-L-histidine.</text>
        <dbReference type="EC" id="2.7.13.3"/>
    </reaction>
</comment>
<dbReference type="FunFam" id="3.30.565.10:FF:000010">
    <property type="entry name" value="Sensor histidine kinase RcsC"/>
    <property type="match status" value="1"/>
</dbReference>
<evidence type="ECO:0000313" key="18">
    <source>
        <dbReference type="EMBL" id="EAV43007.1"/>
    </source>
</evidence>
<dbReference type="InterPro" id="IPR003594">
    <property type="entry name" value="HATPase_dom"/>
</dbReference>
<dbReference type="PROSITE" id="PS50894">
    <property type="entry name" value="HPT"/>
    <property type="match status" value="1"/>
</dbReference>
<feature type="modified residue" description="4-aspartylphosphate" evidence="13">
    <location>
        <position position="556"/>
    </location>
</feature>
<keyword evidence="8" id="KW-0067">ATP-binding</keyword>
<dbReference type="EMBL" id="AAUW01000011">
    <property type="protein sequence ID" value="EAV43007.1"/>
    <property type="molecule type" value="Genomic_DNA"/>
</dbReference>
<dbReference type="SUPFAM" id="SSF47226">
    <property type="entry name" value="Histidine-containing phosphotransfer domain, HPT domain"/>
    <property type="match status" value="1"/>
</dbReference>
<evidence type="ECO:0000313" key="19">
    <source>
        <dbReference type="Proteomes" id="UP000004848"/>
    </source>
</evidence>
<evidence type="ECO:0000256" key="9">
    <source>
        <dbReference type="ARBA" id="ARBA00022989"/>
    </source>
</evidence>
<evidence type="ECO:0000259" key="17">
    <source>
        <dbReference type="PROSITE" id="PS50894"/>
    </source>
</evidence>
<dbReference type="Pfam" id="PF00072">
    <property type="entry name" value="Response_reg"/>
    <property type="match status" value="1"/>
</dbReference>
<keyword evidence="6 14" id="KW-0812">Transmembrane</keyword>
<dbReference type="PROSITE" id="PS50109">
    <property type="entry name" value="HIS_KIN"/>
    <property type="match status" value="1"/>
</dbReference>
<evidence type="ECO:0000256" key="6">
    <source>
        <dbReference type="ARBA" id="ARBA00022692"/>
    </source>
</evidence>
<proteinExistence type="predicted"/>
<dbReference type="AlphaFoldDB" id="A0NVJ2"/>
<feature type="domain" description="Response regulatory" evidence="16">
    <location>
        <begin position="507"/>
        <end position="624"/>
    </location>
</feature>
<dbReference type="InterPro" id="IPR008207">
    <property type="entry name" value="Sig_transdc_His_kin_Hpt_dom"/>
</dbReference>
<accession>A0NVJ2</accession>
<protein>
    <recommendedName>
        <fullName evidence="3">histidine kinase</fullName>
        <ecNumber evidence="3">2.7.13.3</ecNumber>
    </recommendedName>
</protein>
<dbReference type="InterPro" id="IPR001789">
    <property type="entry name" value="Sig_transdc_resp-reg_receiver"/>
</dbReference>
<dbReference type="PANTHER" id="PTHR45339:SF1">
    <property type="entry name" value="HYBRID SIGNAL TRANSDUCTION HISTIDINE KINASE J"/>
    <property type="match status" value="1"/>
</dbReference>
<comment type="caution">
    <text evidence="18">The sequence shown here is derived from an EMBL/GenBank/DDBJ whole genome shotgun (WGS) entry which is preliminary data.</text>
</comment>
<evidence type="ECO:0000256" key="3">
    <source>
        <dbReference type="ARBA" id="ARBA00012438"/>
    </source>
</evidence>
<feature type="modified residue" description="Phosphohistidine" evidence="12">
    <location>
        <position position="724"/>
    </location>
</feature>
<keyword evidence="11 14" id="KW-0472">Membrane</keyword>
<dbReference type="SMART" id="SM00387">
    <property type="entry name" value="HATPase_c"/>
    <property type="match status" value="1"/>
</dbReference>
<keyword evidence="18" id="KW-0418">Kinase</keyword>
<evidence type="ECO:0000256" key="5">
    <source>
        <dbReference type="ARBA" id="ARBA00022553"/>
    </source>
</evidence>
<dbReference type="CDD" id="cd00082">
    <property type="entry name" value="HisKA"/>
    <property type="match status" value="1"/>
</dbReference>
<dbReference type="InterPro" id="IPR005467">
    <property type="entry name" value="His_kinase_dom"/>
</dbReference>
<dbReference type="eggNOG" id="COG0642">
    <property type="taxonomic scope" value="Bacteria"/>
</dbReference>
<dbReference type="SMART" id="SM00388">
    <property type="entry name" value="HisKA"/>
    <property type="match status" value="1"/>
</dbReference>
<dbReference type="InterPro" id="IPR003661">
    <property type="entry name" value="HisK_dim/P_dom"/>
</dbReference>
<dbReference type="GO" id="GO:0000155">
    <property type="term" value="F:phosphorelay sensor kinase activity"/>
    <property type="evidence" value="ECO:0007669"/>
    <property type="project" value="InterPro"/>
</dbReference>
<dbReference type="GO" id="GO:0005524">
    <property type="term" value="F:ATP binding"/>
    <property type="evidence" value="ECO:0007669"/>
    <property type="project" value="UniProtKB-KW"/>
</dbReference>
<dbReference type="Gene3D" id="1.10.287.130">
    <property type="match status" value="1"/>
</dbReference>
<dbReference type="PANTHER" id="PTHR45339">
    <property type="entry name" value="HYBRID SIGNAL TRANSDUCTION HISTIDINE KINASE J"/>
    <property type="match status" value="1"/>
</dbReference>
<evidence type="ECO:0000256" key="10">
    <source>
        <dbReference type="ARBA" id="ARBA00023012"/>
    </source>
</evidence>
<evidence type="ECO:0000256" key="7">
    <source>
        <dbReference type="ARBA" id="ARBA00022741"/>
    </source>
</evidence>
<keyword evidence="7" id="KW-0547">Nucleotide-binding</keyword>
<dbReference type="CDD" id="cd16922">
    <property type="entry name" value="HATPase_EvgS-ArcB-TorS-like"/>
    <property type="match status" value="1"/>
</dbReference>
<dbReference type="InterPro" id="IPR004358">
    <property type="entry name" value="Sig_transdc_His_kin-like_C"/>
</dbReference>
<dbReference type="EC" id="2.7.13.3" evidence="3"/>
<dbReference type="GO" id="GO:0005886">
    <property type="term" value="C:plasma membrane"/>
    <property type="evidence" value="ECO:0007669"/>
    <property type="project" value="UniProtKB-SubCell"/>
</dbReference>
<evidence type="ECO:0000256" key="11">
    <source>
        <dbReference type="ARBA" id="ARBA00023136"/>
    </source>
</evidence>
<evidence type="ECO:0000256" key="8">
    <source>
        <dbReference type="ARBA" id="ARBA00022840"/>
    </source>
</evidence>
<keyword evidence="9 14" id="KW-1133">Transmembrane helix</keyword>
<sequence length="774" mass="84376">MKNQLEIGGKAVEQAARATKFVLAVQIFLVCTVLAIFSMLVKREGELHDAIREDAIWAVYQLDRETRAVFEMVQRISHRIADAGVEAAEVAVAPRDLVTRYDILYSRLTVLANSKYNVFFEQSPNFRSRLAGIEDKILAIEPVFNDIAAQKNYAGVEFSPVAATLEEIRIATNEFLVRTNATISEARADARNDVFQGQMLAFLFMFAIVVAALFLAFHMLLQVRIVKQTREGMTRAAAEFEKAYEAAEAGNKAKSAFLATIGHEIRTPLNGILGMAELLAQKPLPAEESGYVRTITRSGRALLEMINEILDYAKIEYGSQQSEEIIFRLDDLVRDTAAVVEGQVLEQNNDLKLHIDPALDGAFIKSDPTRLKRILLNLLSNAVKFTENGSVWLEVTAGNVTDETLELNVSVRDSGIGIASDAQKQLFTAFHQVDSSISRRFGGTGLGLAICKQIVEAMQGTIGVSSTPGEGATFSFTVPVQRAKAPACIPGAPEEDAALSGPIPRLRVLLVEDNAINQRVAAKLLEKLGQDVTIACDGRQAIKQVRNAAFDLVLMDVQMPDLDGIAATRLIRKLGAPFERLAIVAMTANASDQDRQDCLDAGMNGFESKPVTFQRFAAILRAHGPSHLSADDVTGPAITASGASAACDPETSAEPDAFLPRANVVHLAGDETGEARRAELLEELGEEVFQSLLNEFFEHADTLVPQITMAAAEGDAETYDRLLHALKGASDNLGFTALTRTAEALRTSIDTSNQETRLTVELEKAKNRYRKIAI</sequence>
<evidence type="ECO:0000256" key="12">
    <source>
        <dbReference type="PROSITE-ProRule" id="PRU00110"/>
    </source>
</evidence>
<organism evidence="18 19">
    <name type="scientific">Roseibium aggregatum (strain ATCC 25650 / DSM 13394 / JCM 20685 / NBRC 16684 / NCIMB 2208 / IAM 12614 / B1)</name>
    <name type="common">Stappia aggregata</name>
    <dbReference type="NCBI Taxonomy" id="384765"/>
    <lineage>
        <taxon>Bacteria</taxon>
        <taxon>Pseudomonadati</taxon>
        <taxon>Pseudomonadota</taxon>
        <taxon>Alphaproteobacteria</taxon>
        <taxon>Hyphomicrobiales</taxon>
        <taxon>Stappiaceae</taxon>
        <taxon>Roseibium</taxon>
    </lineage>
</organism>
<feature type="transmembrane region" description="Helical" evidence="14">
    <location>
        <begin position="199"/>
        <end position="221"/>
    </location>
</feature>
<evidence type="ECO:0000256" key="4">
    <source>
        <dbReference type="ARBA" id="ARBA00022475"/>
    </source>
</evidence>
<dbReference type="OrthoDB" id="9801651at2"/>
<dbReference type="Pfam" id="PF02518">
    <property type="entry name" value="HATPase_c"/>
    <property type="match status" value="1"/>
</dbReference>
<dbReference type="SUPFAM" id="SSF47384">
    <property type="entry name" value="Homodimeric domain of signal transducing histidine kinase"/>
    <property type="match status" value="1"/>
</dbReference>
<dbReference type="Pfam" id="PF00512">
    <property type="entry name" value="HisKA"/>
    <property type="match status" value="1"/>
</dbReference>
<evidence type="ECO:0000256" key="1">
    <source>
        <dbReference type="ARBA" id="ARBA00000085"/>
    </source>
</evidence>
<keyword evidence="4" id="KW-1003">Cell membrane</keyword>
<dbReference type="RefSeq" id="WP_006935869.1">
    <property type="nucleotide sequence ID" value="NZ_AAUW01000011.1"/>
</dbReference>
<dbReference type="Gene3D" id="1.20.120.160">
    <property type="entry name" value="HPT domain"/>
    <property type="match status" value="1"/>
</dbReference>
<feature type="domain" description="Histidine kinase" evidence="15">
    <location>
        <begin position="260"/>
        <end position="482"/>
    </location>
</feature>
<comment type="subcellular location">
    <subcellularLocation>
        <location evidence="2">Cell membrane</location>
        <topology evidence="2">Multi-pass membrane protein</topology>
    </subcellularLocation>
</comment>
<dbReference type="Gene3D" id="3.40.50.2300">
    <property type="match status" value="1"/>
</dbReference>
<evidence type="ECO:0000256" key="13">
    <source>
        <dbReference type="PROSITE-ProRule" id="PRU00169"/>
    </source>
</evidence>
<dbReference type="InterPro" id="IPR011006">
    <property type="entry name" value="CheY-like_superfamily"/>
</dbReference>
<keyword evidence="10" id="KW-0902">Two-component regulatory system</keyword>
<dbReference type="SUPFAM" id="SSF55874">
    <property type="entry name" value="ATPase domain of HSP90 chaperone/DNA topoisomerase II/histidine kinase"/>
    <property type="match status" value="1"/>
</dbReference>
<dbReference type="Proteomes" id="UP000004848">
    <property type="component" value="Unassembled WGS sequence"/>
</dbReference>
<dbReference type="Pfam" id="PF01627">
    <property type="entry name" value="Hpt"/>
    <property type="match status" value="1"/>
</dbReference>
<keyword evidence="5 13" id="KW-0597">Phosphoprotein</keyword>
<dbReference type="PROSITE" id="PS50110">
    <property type="entry name" value="RESPONSE_REGULATORY"/>
    <property type="match status" value="1"/>
</dbReference>
<dbReference type="GeneID" id="68847422"/>